<proteinExistence type="inferred from homology"/>
<reference evidence="12" key="1">
    <citation type="submission" date="2020-05" db="UniProtKB">
        <authorList>
            <consortium name="EnsemblMetazoa"/>
        </authorList>
    </citation>
    <scope>IDENTIFICATION</scope>
    <source>
        <strain evidence="12">TTRI</strain>
    </source>
</reference>
<keyword evidence="13" id="KW-1185">Reference proteome</keyword>
<dbReference type="EnsemblMetazoa" id="GAUT040198-RA">
    <property type="protein sequence ID" value="GAUT040198-PA"/>
    <property type="gene ID" value="GAUT040198"/>
</dbReference>
<dbReference type="PROSITE" id="PS00786">
    <property type="entry name" value="5_NUCLEOTIDASE_2"/>
    <property type="match status" value="1"/>
</dbReference>
<protein>
    <recommendedName>
        <fullName evidence="3">5'-nucleotidase</fullName>
        <ecNumber evidence="3">3.1.3.5</ecNumber>
    </recommendedName>
</protein>
<dbReference type="GO" id="GO:0006196">
    <property type="term" value="P:AMP catabolic process"/>
    <property type="evidence" value="ECO:0007669"/>
    <property type="project" value="TreeGrafter"/>
</dbReference>
<dbReference type="InterPro" id="IPR036907">
    <property type="entry name" value="5'-Nucleotdase_C_sf"/>
</dbReference>
<evidence type="ECO:0000256" key="1">
    <source>
        <dbReference type="ARBA" id="ARBA00000815"/>
    </source>
</evidence>
<dbReference type="CDD" id="cd07409">
    <property type="entry name" value="MPP_CD73_N"/>
    <property type="match status" value="1"/>
</dbReference>
<dbReference type="InterPro" id="IPR004843">
    <property type="entry name" value="Calcineurin-like_PHP"/>
</dbReference>
<keyword evidence="4" id="KW-0479">Metal-binding</keyword>
<dbReference type="FunFam" id="3.90.780.10:FF:000001">
    <property type="entry name" value="NT5E isoform 3"/>
    <property type="match status" value="1"/>
</dbReference>
<keyword evidence="5" id="KW-0732">Signal</keyword>
<dbReference type="GO" id="GO:0000166">
    <property type="term" value="F:nucleotide binding"/>
    <property type="evidence" value="ECO:0007669"/>
    <property type="project" value="UniProtKB-KW"/>
</dbReference>
<dbReference type="Pfam" id="PF00149">
    <property type="entry name" value="Metallophos"/>
    <property type="match status" value="1"/>
</dbReference>
<dbReference type="PRINTS" id="PR01607">
    <property type="entry name" value="APYRASEFAMLY"/>
</dbReference>
<keyword evidence="9" id="KW-0812">Transmembrane</keyword>
<feature type="domain" description="5'-Nucleotidase C-terminal" evidence="11">
    <location>
        <begin position="406"/>
        <end position="578"/>
    </location>
</feature>
<dbReference type="GO" id="GO:0046872">
    <property type="term" value="F:metal ion binding"/>
    <property type="evidence" value="ECO:0007669"/>
    <property type="project" value="UniProtKB-KW"/>
</dbReference>
<dbReference type="InterPro" id="IPR006146">
    <property type="entry name" value="5'-Nucleotdase_CS"/>
</dbReference>
<evidence type="ECO:0000256" key="6">
    <source>
        <dbReference type="ARBA" id="ARBA00022741"/>
    </source>
</evidence>
<feature type="domain" description="Calcineurin-like phosphoesterase" evidence="10">
    <location>
        <begin position="92"/>
        <end position="311"/>
    </location>
</feature>
<dbReference type="FunFam" id="3.60.21.10:FF:000020">
    <property type="entry name" value="NT5E isoform 4"/>
    <property type="match status" value="1"/>
</dbReference>
<keyword evidence="9" id="KW-1133">Transmembrane helix</keyword>
<name>A0A1A9VL07_GLOAU</name>
<sequence>MYCISDIQYKNPVVLIHTPTVIIINKNTYKENQKSTIMLLHPTKREIKSNRFALHLLNSLYGALLALTVWPLNGSIAVPINKPSDVALEFIILHNNDMHARFEQTSKTSGKCTPEMANTNKCYGGFARVAYEVRKYRQQAENDGPPVLYLNAGDTYTGTPWFTIFKDNITAAFLNKLKPDAISLGNHEFDENVEGLLPFLNKAEFPVLAANLDLRKVPELAAANSLKNSTVLNVKGVGIGVVGYLTPDTKFLTQPNEVEYFPEIESINKEAARLKAQGVNIIIALGHSGYQMDQDIARQCPDVDLVIGGHTNTFLYNGVQPDAERIEGPYPTLVKQKSGKEVPVVQAYAYTKYLGKLHVQFDKDGNLIEYDGTPILLNASVPRESDVLELLELYRPNITALETNIIGHTKVYLDGRAEKCRREECNMGNMVTDAMVYARVLEDLGGSYWTDAPIAFTAGGGIRTSIEKRSDGSIFATDVLNVLPFNNDLLVIKITGKTVRKALEHSASMHKRDSNGGFLQMSGIHVVYDYSKEVGKRVLKARVRCADCNVPVFTDLVDSKFYNLILPKFLFNGGDGHDFVEKGALPPQRLQLNDYEAAVQYIEKHNFVYPGVEGRIVIINKDSNSSGINGATIMTSSTLLLPVLVFAAYTILN</sequence>
<keyword evidence="7 8" id="KW-0378">Hydrolase</keyword>
<dbReference type="EC" id="3.1.3.5" evidence="3"/>
<evidence type="ECO:0000256" key="9">
    <source>
        <dbReference type="SAM" id="Phobius"/>
    </source>
</evidence>
<dbReference type="SUPFAM" id="SSF56300">
    <property type="entry name" value="Metallo-dependent phosphatases"/>
    <property type="match status" value="1"/>
</dbReference>
<dbReference type="GO" id="GO:0005886">
    <property type="term" value="C:plasma membrane"/>
    <property type="evidence" value="ECO:0007669"/>
    <property type="project" value="TreeGrafter"/>
</dbReference>
<dbReference type="STRING" id="7395.A0A1A9VL07"/>
<dbReference type="InterPro" id="IPR006179">
    <property type="entry name" value="5_nucleotidase/apyrase"/>
</dbReference>
<evidence type="ECO:0000256" key="7">
    <source>
        <dbReference type="ARBA" id="ARBA00022801"/>
    </source>
</evidence>
<dbReference type="PANTHER" id="PTHR11575:SF24">
    <property type="entry name" value="5'-NUCLEOTIDASE"/>
    <property type="match status" value="1"/>
</dbReference>
<dbReference type="InterPro" id="IPR029052">
    <property type="entry name" value="Metallo-depent_PP-like"/>
</dbReference>
<dbReference type="Gene3D" id="3.60.21.10">
    <property type="match status" value="1"/>
</dbReference>
<comment type="catalytic activity">
    <reaction evidence="1">
        <text>a ribonucleoside 5'-phosphate + H2O = a ribonucleoside + phosphate</text>
        <dbReference type="Rhea" id="RHEA:12484"/>
        <dbReference type="ChEBI" id="CHEBI:15377"/>
        <dbReference type="ChEBI" id="CHEBI:18254"/>
        <dbReference type="ChEBI" id="CHEBI:43474"/>
        <dbReference type="ChEBI" id="CHEBI:58043"/>
        <dbReference type="EC" id="3.1.3.5"/>
    </reaction>
</comment>
<dbReference type="Pfam" id="PF02872">
    <property type="entry name" value="5_nucleotid_C"/>
    <property type="match status" value="1"/>
</dbReference>
<evidence type="ECO:0000256" key="5">
    <source>
        <dbReference type="ARBA" id="ARBA00022729"/>
    </source>
</evidence>
<evidence type="ECO:0000256" key="3">
    <source>
        <dbReference type="ARBA" id="ARBA00012643"/>
    </source>
</evidence>
<dbReference type="GO" id="GO:0008253">
    <property type="term" value="F:5'-nucleotidase activity"/>
    <property type="evidence" value="ECO:0007669"/>
    <property type="project" value="UniProtKB-EC"/>
</dbReference>
<evidence type="ECO:0000256" key="2">
    <source>
        <dbReference type="ARBA" id="ARBA00006654"/>
    </source>
</evidence>
<feature type="transmembrane region" description="Helical" evidence="9">
    <location>
        <begin position="631"/>
        <end position="652"/>
    </location>
</feature>
<evidence type="ECO:0000256" key="8">
    <source>
        <dbReference type="RuleBase" id="RU362119"/>
    </source>
</evidence>
<organism evidence="12 13">
    <name type="scientific">Glossina austeni</name>
    <name type="common">Savannah tsetse fly</name>
    <dbReference type="NCBI Taxonomy" id="7395"/>
    <lineage>
        <taxon>Eukaryota</taxon>
        <taxon>Metazoa</taxon>
        <taxon>Ecdysozoa</taxon>
        <taxon>Arthropoda</taxon>
        <taxon>Hexapoda</taxon>
        <taxon>Insecta</taxon>
        <taxon>Pterygota</taxon>
        <taxon>Neoptera</taxon>
        <taxon>Endopterygota</taxon>
        <taxon>Diptera</taxon>
        <taxon>Brachycera</taxon>
        <taxon>Muscomorpha</taxon>
        <taxon>Hippoboscoidea</taxon>
        <taxon>Glossinidae</taxon>
        <taxon>Glossina</taxon>
    </lineage>
</organism>
<comment type="similarity">
    <text evidence="2 8">Belongs to the 5'-nucleotidase family.</text>
</comment>
<dbReference type="Gene3D" id="3.90.780.10">
    <property type="entry name" value="5'-Nucleotidase, C-terminal domain"/>
    <property type="match status" value="1"/>
</dbReference>
<accession>A0A1A9VL07</accession>
<evidence type="ECO:0000256" key="4">
    <source>
        <dbReference type="ARBA" id="ARBA00022723"/>
    </source>
</evidence>
<dbReference type="SUPFAM" id="SSF55816">
    <property type="entry name" value="5'-nucleotidase (syn. UDP-sugar hydrolase), C-terminal domain"/>
    <property type="match status" value="1"/>
</dbReference>
<dbReference type="AlphaFoldDB" id="A0A1A9VL07"/>
<evidence type="ECO:0000259" key="11">
    <source>
        <dbReference type="Pfam" id="PF02872"/>
    </source>
</evidence>
<dbReference type="VEuPathDB" id="VectorBase:GAUT040198"/>
<evidence type="ECO:0000259" key="10">
    <source>
        <dbReference type="Pfam" id="PF00149"/>
    </source>
</evidence>
<dbReference type="Proteomes" id="UP000078200">
    <property type="component" value="Unassembled WGS sequence"/>
</dbReference>
<feature type="transmembrane region" description="Helical" evidence="9">
    <location>
        <begin position="52"/>
        <end position="72"/>
    </location>
</feature>
<keyword evidence="9" id="KW-0472">Membrane</keyword>
<evidence type="ECO:0000313" key="12">
    <source>
        <dbReference type="EnsemblMetazoa" id="GAUT040198-PA"/>
    </source>
</evidence>
<keyword evidence="6 8" id="KW-0547">Nucleotide-binding</keyword>
<dbReference type="InterPro" id="IPR008334">
    <property type="entry name" value="5'-Nucleotdase_C"/>
</dbReference>
<dbReference type="PANTHER" id="PTHR11575">
    <property type="entry name" value="5'-NUCLEOTIDASE-RELATED"/>
    <property type="match status" value="1"/>
</dbReference>
<evidence type="ECO:0000313" key="13">
    <source>
        <dbReference type="Proteomes" id="UP000078200"/>
    </source>
</evidence>